<keyword evidence="2" id="KW-1185">Reference proteome</keyword>
<gene>
    <name evidence="1" type="ORF">GBA65_18150</name>
</gene>
<sequence length="86" mass="9739">MTHNLTSGLLLPAAAAFVLLVEPRKVLDWRIVPKGVGVFLISLVPYAYLPLRARMDPPSKVREPSDWEWGPRPRHPPVRACFRGRV</sequence>
<dbReference type="KEGG" id="rmar:GBA65_18150"/>
<dbReference type="RefSeq" id="WP_166397799.1">
    <property type="nucleotide sequence ID" value="NZ_CP045121.1"/>
</dbReference>
<name>A0A6G8Q0Y1_9ACTN</name>
<organism evidence="1 2">
    <name type="scientific">Rubrobacter marinus</name>
    <dbReference type="NCBI Taxonomy" id="2653852"/>
    <lineage>
        <taxon>Bacteria</taxon>
        <taxon>Bacillati</taxon>
        <taxon>Actinomycetota</taxon>
        <taxon>Rubrobacteria</taxon>
        <taxon>Rubrobacterales</taxon>
        <taxon>Rubrobacteraceae</taxon>
        <taxon>Rubrobacter</taxon>
    </lineage>
</organism>
<evidence type="ECO:0000313" key="1">
    <source>
        <dbReference type="EMBL" id="QIN80123.1"/>
    </source>
</evidence>
<dbReference type="Proteomes" id="UP000502706">
    <property type="component" value="Chromosome"/>
</dbReference>
<evidence type="ECO:0000313" key="2">
    <source>
        <dbReference type="Proteomes" id="UP000502706"/>
    </source>
</evidence>
<proteinExistence type="predicted"/>
<dbReference type="AlphaFoldDB" id="A0A6G8Q0Y1"/>
<accession>A0A6G8Q0Y1</accession>
<protein>
    <submittedName>
        <fullName evidence="1">Uncharacterized protein</fullName>
    </submittedName>
</protein>
<dbReference type="EMBL" id="CP045121">
    <property type="protein sequence ID" value="QIN80123.1"/>
    <property type="molecule type" value="Genomic_DNA"/>
</dbReference>
<reference evidence="1 2" key="1">
    <citation type="submission" date="2019-10" db="EMBL/GenBank/DDBJ databases">
        <title>Rubrobacter sp nov SCSIO 52915 isolated from a deep-sea sediment in the South China Sea.</title>
        <authorList>
            <person name="Chen R.W."/>
        </authorList>
    </citation>
    <scope>NUCLEOTIDE SEQUENCE [LARGE SCALE GENOMIC DNA]</scope>
    <source>
        <strain evidence="1 2">SCSIO 52915</strain>
    </source>
</reference>